<proteinExistence type="predicted"/>
<protein>
    <submittedName>
        <fullName evidence="2">DUF839 domain-containing protein</fullName>
    </submittedName>
</protein>
<dbReference type="PROSITE" id="PS51257">
    <property type="entry name" value="PROKAR_LIPOPROTEIN"/>
    <property type="match status" value="1"/>
</dbReference>
<evidence type="ECO:0000313" key="3">
    <source>
        <dbReference type="Proteomes" id="UP000672039"/>
    </source>
</evidence>
<keyword evidence="3" id="KW-1185">Reference proteome</keyword>
<reference evidence="2 3" key="1">
    <citation type="submission" date="2021-04" db="EMBL/GenBank/DDBJ databases">
        <title>Genomics, taxonomy and metabolism of representatives of sulfur bacteria of the genus Thiothrix: Thiothrix fructosivorans QT, Thiothrix unzii A1T and three new species, Thiothrix subterranea sp. nov., Thiothrix litoralis sp. nov. and 'Candidatus Thiothrix anitrata' sp. nov.</title>
        <authorList>
            <person name="Ravin N.V."/>
            <person name="Smolyakov D."/>
            <person name="Rudenko T.S."/>
            <person name="Mardanov A.V."/>
            <person name="Beletsky A.V."/>
            <person name="Markov N.D."/>
            <person name="Fomenkov A.I."/>
            <person name="Roberts R.J."/>
            <person name="Karnachuk O.V."/>
            <person name="Novikov A."/>
            <person name="Grabovich M.Y."/>
        </authorList>
    </citation>
    <scope>NUCLEOTIDE SEQUENCE [LARGE SCALE GENOMIC DNA]</scope>
    <source>
        <strain evidence="2 3">AS</strain>
    </source>
</reference>
<dbReference type="InterPro" id="IPR008557">
    <property type="entry name" value="PhoX"/>
</dbReference>
<dbReference type="PANTHER" id="PTHR35399">
    <property type="entry name" value="SLR8030 PROTEIN"/>
    <property type="match status" value="1"/>
</dbReference>
<dbReference type="EMBL" id="CP072801">
    <property type="protein sequence ID" value="QTR48003.1"/>
    <property type="molecule type" value="Genomic_DNA"/>
</dbReference>
<evidence type="ECO:0000313" key="2">
    <source>
        <dbReference type="EMBL" id="QTR48003.1"/>
    </source>
</evidence>
<dbReference type="Pfam" id="PF05787">
    <property type="entry name" value="PhoX"/>
    <property type="match status" value="1"/>
</dbReference>
<keyword evidence="1" id="KW-0732">Signal</keyword>
<dbReference type="RefSeq" id="WP_210224235.1">
    <property type="nucleotide sequence ID" value="NZ_CP072801.1"/>
</dbReference>
<organism evidence="2 3">
    <name type="scientific">Thiothrix litoralis</name>
    <dbReference type="NCBI Taxonomy" id="2891210"/>
    <lineage>
        <taxon>Bacteria</taxon>
        <taxon>Pseudomonadati</taxon>
        <taxon>Pseudomonadota</taxon>
        <taxon>Gammaproteobacteria</taxon>
        <taxon>Thiotrichales</taxon>
        <taxon>Thiotrichaceae</taxon>
        <taxon>Thiothrix</taxon>
    </lineage>
</organism>
<gene>
    <name evidence="2" type="ORF">J9253_08865</name>
</gene>
<dbReference type="Proteomes" id="UP000672039">
    <property type="component" value="Chromosome"/>
</dbReference>
<name>A0ABX7X043_9GAMM</name>
<accession>A0ABX7X043</accession>
<sequence length="624" mass="66334">MKYLKISLLTFAVASALAGCGGGNSTAADTTTSTTSTVKSVEFSSMPAPTAAVDMAKSYSSSIAKVTYTDGTTKDFPLSYNKLFGVKDKVGGNANAAGQLYNYKMEAINDPFGKPVIAETPDANSLLKVGSNLFLISHLEYDWLLSDGSDAYKVANWYSRMPMSMLLTGITQGTDGKLSVKSQKPLDFSGVDGLWIPCFGSQTPWNTHLGSEEDYDLQFNPLNTSGYAATTAGLKALNEVYFKSEKTANPYNHGIIPEVTVKEDGSSSIVKHYAMGRGTWEMSKVMPDGKTAYMGDDGTHGFMLMFVADKAGDLSAGTIYAAKWTQTSADAGGKANLTWVKLGSGNNAEIKALADAATFATLFDAVAPTEGACPTGYTRVRAGSTADECLTVKTGQEKAAAFLESRRFAAIKGATTEFTKMEGIAVNDKDKRLYVAISAIRDSMTDDAKEPVNDIKLAKVSAGATYSADMKGGQKDTSGAAINSDYVATNMYVEAALLGKDITADALGNTADPNTVANTDNIFFSEKMRTLFIGEDSGMHVNNFVWAYNVDTKKLSRVLSAVAGAENTGLQVVEDMNGHAYVMSNSQHHGDWSTGKNAEVDKALATIDKFDANIGYIGGLPAIK</sequence>
<feature type="signal peptide" evidence="1">
    <location>
        <begin position="1"/>
        <end position="18"/>
    </location>
</feature>
<evidence type="ECO:0000256" key="1">
    <source>
        <dbReference type="SAM" id="SignalP"/>
    </source>
</evidence>
<dbReference type="PANTHER" id="PTHR35399:SF2">
    <property type="entry name" value="DUF839 DOMAIN-CONTAINING PROTEIN"/>
    <property type="match status" value="1"/>
</dbReference>
<feature type="chain" id="PRO_5045462844" evidence="1">
    <location>
        <begin position="19"/>
        <end position="624"/>
    </location>
</feature>